<reference evidence="8" key="1">
    <citation type="journal article" date="2019" name="Int. J. Syst. Evol. Microbiol.">
        <title>The Global Catalogue of Microorganisms (GCM) 10K type strain sequencing project: providing services to taxonomists for standard genome sequencing and annotation.</title>
        <authorList>
            <consortium name="The Broad Institute Genomics Platform"/>
            <consortium name="The Broad Institute Genome Sequencing Center for Infectious Disease"/>
            <person name="Wu L."/>
            <person name="Ma J."/>
        </authorList>
    </citation>
    <scope>NUCLEOTIDE SEQUENCE [LARGE SCALE GENOMIC DNA]</scope>
    <source>
        <strain evidence="8">KCTC 42087</strain>
    </source>
</reference>
<feature type="domain" description="Ketopantoate reductase C-terminal" evidence="6">
    <location>
        <begin position="198"/>
        <end position="316"/>
    </location>
</feature>
<evidence type="ECO:0000259" key="5">
    <source>
        <dbReference type="Pfam" id="PF02558"/>
    </source>
</evidence>
<evidence type="ECO:0000259" key="6">
    <source>
        <dbReference type="Pfam" id="PF08546"/>
    </source>
</evidence>
<dbReference type="RefSeq" id="WP_378281816.1">
    <property type="nucleotide sequence ID" value="NZ_JBHSON010000012.1"/>
</dbReference>
<organism evidence="7 8">
    <name type="scientific">Actinomadura rugatobispora</name>
    <dbReference type="NCBI Taxonomy" id="1994"/>
    <lineage>
        <taxon>Bacteria</taxon>
        <taxon>Bacillati</taxon>
        <taxon>Actinomycetota</taxon>
        <taxon>Actinomycetes</taxon>
        <taxon>Streptosporangiales</taxon>
        <taxon>Thermomonosporaceae</taxon>
        <taxon>Actinomadura</taxon>
    </lineage>
</organism>
<dbReference type="GO" id="GO:0008677">
    <property type="term" value="F:2-dehydropantoate 2-reductase activity"/>
    <property type="evidence" value="ECO:0007669"/>
    <property type="project" value="UniProtKB-EC"/>
</dbReference>
<keyword evidence="3 4" id="KW-0560">Oxidoreductase</keyword>
<comment type="catalytic activity">
    <reaction evidence="4">
        <text>(R)-pantoate + NADP(+) = 2-dehydropantoate + NADPH + H(+)</text>
        <dbReference type="Rhea" id="RHEA:16233"/>
        <dbReference type="ChEBI" id="CHEBI:11561"/>
        <dbReference type="ChEBI" id="CHEBI:15378"/>
        <dbReference type="ChEBI" id="CHEBI:15980"/>
        <dbReference type="ChEBI" id="CHEBI:57783"/>
        <dbReference type="ChEBI" id="CHEBI:58349"/>
        <dbReference type="EC" id="1.1.1.169"/>
    </reaction>
</comment>
<gene>
    <name evidence="7" type="ORF">ACFPZN_11315</name>
</gene>
<dbReference type="EMBL" id="JBHSON010000012">
    <property type="protein sequence ID" value="MFC5746198.1"/>
    <property type="molecule type" value="Genomic_DNA"/>
</dbReference>
<dbReference type="Gene3D" id="3.40.50.720">
    <property type="entry name" value="NAD(P)-binding Rossmann-like Domain"/>
    <property type="match status" value="1"/>
</dbReference>
<dbReference type="SUPFAM" id="SSF51735">
    <property type="entry name" value="NAD(P)-binding Rossmann-fold domains"/>
    <property type="match status" value="1"/>
</dbReference>
<name>A0ABW0ZXN4_9ACTN</name>
<evidence type="ECO:0000256" key="2">
    <source>
        <dbReference type="ARBA" id="ARBA00022857"/>
    </source>
</evidence>
<keyword evidence="2 4" id="KW-0521">NADP</keyword>
<proteinExistence type="inferred from homology"/>
<dbReference type="InterPro" id="IPR036291">
    <property type="entry name" value="NAD(P)-bd_dom_sf"/>
</dbReference>
<keyword evidence="8" id="KW-1185">Reference proteome</keyword>
<dbReference type="InterPro" id="IPR003710">
    <property type="entry name" value="ApbA"/>
</dbReference>
<dbReference type="InterPro" id="IPR013752">
    <property type="entry name" value="KPA_reductase"/>
</dbReference>
<evidence type="ECO:0000256" key="1">
    <source>
        <dbReference type="ARBA" id="ARBA00007870"/>
    </source>
</evidence>
<dbReference type="NCBIfam" id="TIGR00745">
    <property type="entry name" value="apbA_panE"/>
    <property type="match status" value="1"/>
</dbReference>
<dbReference type="InterPro" id="IPR051402">
    <property type="entry name" value="KPR-Related"/>
</dbReference>
<sequence>MRICVYGLGAIGGLVAARLARSGVPVSAVARGATLEAVRARGGLVLAEGPDGERSAPIPVTVAADPARLGVQGVVVIALKATALPAAAPSIARLAGPDTVLLPAMNGIPWWFFHGLGHDVRLESTDPGGAVSAALPAGRVVGGVVHLSASCPEPGVVRHPAGEGIILGEPRGGGSDRVEAVAGPLRGAGFEVRISDRIQRDVWYKLWGNMTMNPLSALTGATLDRILDDPLVRGVASACMREAAEVGARIGLPVDADPEERHAVTRGLGAVRTSMLQDVDAGRPTELDALVTAVAELARRVGVPTPHIDGLLGLARLSAQVRGLYPETGFPALEPR</sequence>
<dbReference type="Proteomes" id="UP001596074">
    <property type="component" value="Unassembled WGS sequence"/>
</dbReference>
<keyword evidence="4" id="KW-0566">Pantothenate biosynthesis</keyword>
<accession>A0ABW0ZXN4</accession>
<comment type="function">
    <text evidence="4">Catalyzes the NADPH-dependent reduction of ketopantoate into pantoic acid.</text>
</comment>
<dbReference type="Gene3D" id="1.10.1040.10">
    <property type="entry name" value="N-(1-d-carboxylethyl)-l-norvaline Dehydrogenase, domain 2"/>
    <property type="match status" value="1"/>
</dbReference>
<evidence type="ECO:0000313" key="7">
    <source>
        <dbReference type="EMBL" id="MFC5746198.1"/>
    </source>
</evidence>
<dbReference type="Pfam" id="PF08546">
    <property type="entry name" value="ApbA_C"/>
    <property type="match status" value="1"/>
</dbReference>
<dbReference type="NCBIfam" id="NF005089">
    <property type="entry name" value="PRK06522.1-4"/>
    <property type="match status" value="1"/>
</dbReference>
<dbReference type="SUPFAM" id="SSF48179">
    <property type="entry name" value="6-phosphogluconate dehydrogenase C-terminal domain-like"/>
    <property type="match status" value="1"/>
</dbReference>
<dbReference type="Pfam" id="PF02558">
    <property type="entry name" value="ApbA"/>
    <property type="match status" value="1"/>
</dbReference>
<comment type="pathway">
    <text evidence="4">Cofactor biosynthesis; (R)-pantothenate biosynthesis; (R)-pantoate from 3-methyl-2-oxobutanoate: step 2/2.</text>
</comment>
<feature type="domain" description="Ketopantoate reductase N-terminal" evidence="5">
    <location>
        <begin position="3"/>
        <end position="170"/>
    </location>
</feature>
<dbReference type="InterPro" id="IPR013332">
    <property type="entry name" value="KPR_N"/>
</dbReference>
<protein>
    <recommendedName>
        <fullName evidence="4">2-dehydropantoate 2-reductase</fullName>
        <ecNumber evidence="4">1.1.1.169</ecNumber>
    </recommendedName>
    <alternativeName>
        <fullName evidence="4">Ketopantoate reductase</fullName>
    </alternativeName>
</protein>
<evidence type="ECO:0000256" key="4">
    <source>
        <dbReference type="RuleBase" id="RU362068"/>
    </source>
</evidence>
<dbReference type="InterPro" id="IPR008927">
    <property type="entry name" value="6-PGluconate_DH-like_C_sf"/>
</dbReference>
<dbReference type="EC" id="1.1.1.169" evidence="4"/>
<dbReference type="InterPro" id="IPR013328">
    <property type="entry name" value="6PGD_dom2"/>
</dbReference>
<evidence type="ECO:0000256" key="3">
    <source>
        <dbReference type="ARBA" id="ARBA00023002"/>
    </source>
</evidence>
<comment type="similarity">
    <text evidence="1 4">Belongs to the ketopantoate reductase family.</text>
</comment>
<comment type="caution">
    <text evidence="7">The sequence shown here is derived from an EMBL/GenBank/DDBJ whole genome shotgun (WGS) entry which is preliminary data.</text>
</comment>
<evidence type="ECO:0000313" key="8">
    <source>
        <dbReference type="Proteomes" id="UP001596074"/>
    </source>
</evidence>
<dbReference type="PANTHER" id="PTHR21708">
    <property type="entry name" value="PROBABLE 2-DEHYDROPANTOATE 2-REDUCTASE"/>
    <property type="match status" value="1"/>
</dbReference>
<dbReference type="PANTHER" id="PTHR21708:SF45">
    <property type="entry name" value="2-DEHYDROPANTOATE 2-REDUCTASE"/>
    <property type="match status" value="1"/>
</dbReference>